<proteinExistence type="predicted"/>
<evidence type="ECO:0000313" key="2">
    <source>
        <dbReference type="EMBL" id="SZX73657.1"/>
    </source>
</evidence>
<dbReference type="Pfam" id="PF00929">
    <property type="entry name" value="RNase_T"/>
    <property type="match status" value="1"/>
</dbReference>
<dbReference type="PANTHER" id="PTHR30231:SF41">
    <property type="entry name" value="DNA POLYMERASE III SUBUNIT EPSILON"/>
    <property type="match status" value="1"/>
</dbReference>
<dbReference type="GO" id="GO:0003676">
    <property type="term" value="F:nucleic acid binding"/>
    <property type="evidence" value="ECO:0007669"/>
    <property type="project" value="InterPro"/>
</dbReference>
<dbReference type="CDD" id="cd06127">
    <property type="entry name" value="DEDDh"/>
    <property type="match status" value="1"/>
</dbReference>
<dbReference type="SUPFAM" id="SSF53098">
    <property type="entry name" value="Ribonuclease H-like"/>
    <property type="match status" value="1"/>
</dbReference>
<dbReference type="InterPro" id="IPR036397">
    <property type="entry name" value="RNaseH_sf"/>
</dbReference>
<dbReference type="GO" id="GO:0008408">
    <property type="term" value="F:3'-5' exonuclease activity"/>
    <property type="evidence" value="ECO:0007669"/>
    <property type="project" value="TreeGrafter"/>
</dbReference>
<keyword evidence="3" id="KW-1185">Reference proteome</keyword>
<accession>A0A383W7N1</accession>
<dbReference type="Gene3D" id="3.30.420.10">
    <property type="entry name" value="Ribonuclease H-like superfamily/Ribonuclease H"/>
    <property type="match status" value="1"/>
</dbReference>
<evidence type="ECO:0000259" key="1">
    <source>
        <dbReference type="SMART" id="SM00479"/>
    </source>
</evidence>
<dbReference type="SMART" id="SM00479">
    <property type="entry name" value="EXOIII"/>
    <property type="match status" value="1"/>
</dbReference>
<dbReference type="EMBL" id="FNXT01001196">
    <property type="protein sequence ID" value="SZX73657.1"/>
    <property type="molecule type" value="Genomic_DNA"/>
</dbReference>
<dbReference type="InterPro" id="IPR013520">
    <property type="entry name" value="Ribonucl_H"/>
</dbReference>
<dbReference type="GO" id="GO:0045004">
    <property type="term" value="P:DNA replication proofreading"/>
    <property type="evidence" value="ECO:0007669"/>
    <property type="project" value="TreeGrafter"/>
</dbReference>
<sequence length="210" mass="23227">MQVLGPHRFNPDIPIPAEATAIHGITDADVATCPKFGDAAAVEYMHFMQDCDLHGFNARRFDVLLIRTEFKRVGILNFPPLETAVVDSFKLFCLQERRDLTAAVEFYCGRSHEGAAHSALADAKASLEVLQGQLRHYPALPRDVAGLAALCAGQDITADGKFQWRGEVPVVAFGRHAGVPLAVMIEQHQDYLRWMSLQVGVFHDMLDNIT</sequence>
<name>A0A383W7N1_TETOB</name>
<gene>
    <name evidence="2" type="ORF">BQ4739_LOCUS13912</name>
</gene>
<protein>
    <recommendedName>
        <fullName evidence="1">Exonuclease domain-containing protein</fullName>
    </recommendedName>
</protein>
<reference evidence="2 3" key="1">
    <citation type="submission" date="2016-10" db="EMBL/GenBank/DDBJ databases">
        <authorList>
            <person name="Cai Z."/>
        </authorList>
    </citation>
    <scope>NUCLEOTIDE SEQUENCE [LARGE SCALE GENOMIC DNA]</scope>
</reference>
<dbReference type="InterPro" id="IPR012337">
    <property type="entry name" value="RNaseH-like_sf"/>
</dbReference>
<evidence type="ECO:0000313" key="3">
    <source>
        <dbReference type="Proteomes" id="UP000256970"/>
    </source>
</evidence>
<dbReference type="AlphaFoldDB" id="A0A383W7N1"/>
<dbReference type="GO" id="GO:0005829">
    <property type="term" value="C:cytosol"/>
    <property type="evidence" value="ECO:0007669"/>
    <property type="project" value="TreeGrafter"/>
</dbReference>
<dbReference type="Proteomes" id="UP000256970">
    <property type="component" value="Unassembled WGS sequence"/>
</dbReference>
<dbReference type="PANTHER" id="PTHR30231">
    <property type="entry name" value="DNA POLYMERASE III SUBUNIT EPSILON"/>
    <property type="match status" value="1"/>
</dbReference>
<feature type="domain" description="Exonuclease" evidence="1">
    <location>
        <begin position="5"/>
        <end position="139"/>
    </location>
</feature>
<organism evidence="2 3">
    <name type="scientific">Tetradesmus obliquus</name>
    <name type="common">Green alga</name>
    <name type="synonym">Acutodesmus obliquus</name>
    <dbReference type="NCBI Taxonomy" id="3088"/>
    <lineage>
        <taxon>Eukaryota</taxon>
        <taxon>Viridiplantae</taxon>
        <taxon>Chlorophyta</taxon>
        <taxon>core chlorophytes</taxon>
        <taxon>Chlorophyceae</taxon>
        <taxon>CS clade</taxon>
        <taxon>Sphaeropleales</taxon>
        <taxon>Scenedesmaceae</taxon>
        <taxon>Tetradesmus</taxon>
    </lineage>
</organism>
<dbReference type="STRING" id="3088.A0A383W7N1"/>